<reference evidence="3" key="1">
    <citation type="journal article" date="2019" name="bioRxiv">
        <title>The Genome of the Zebra Mussel, Dreissena polymorpha: A Resource for Invasive Species Research.</title>
        <authorList>
            <person name="McCartney M.A."/>
            <person name="Auch B."/>
            <person name="Kono T."/>
            <person name="Mallez S."/>
            <person name="Zhang Y."/>
            <person name="Obille A."/>
            <person name="Becker A."/>
            <person name="Abrahante J.E."/>
            <person name="Garbe J."/>
            <person name="Badalamenti J.P."/>
            <person name="Herman A."/>
            <person name="Mangelson H."/>
            <person name="Liachko I."/>
            <person name="Sullivan S."/>
            <person name="Sone E.D."/>
            <person name="Koren S."/>
            <person name="Silverstein K.A.T."/>
            <person name="Beckman K.B."/>
            <person name="Gohl D.M."/>
        </authorList>
    </citation>
    <scope>NUCLEOTIDE SEQUENCE</scope>
    <source>
        <strain evidence="3">Duluth1</strain>
        <tissue evidence="3">Whole animal</tissue>
    </source>
</reference>
<protein>
    <submittedName>
        <fullName evidence="3">Uncharacterized protein</fullName>
    </submittedName>
</protein>
<gene>
    <name evidence="3" type="ORF">DPMN_027139</name>
</gene>
<feature type="compositionally biased region" description="Basic and acidic residues" evidence="2">
    <location>
        <begin position="674"/>
        <end position="690"/>
    </location>
</feature>
<feature type="region of interest" description="Disordered" evidence="2">
    <location>
        <begin position="1078"/>
        <end position="1127"/>
    </location>
</feature>
<proteinExistence type="predicted"/>
<organism evidence="3 4">
    <name type="scientific">Dreissena polymorpha</name>
    <name type="common">Zebra mussel</name>
    <name type="synonym">Mytilus polymorpha</name>
    <dbReference type="NCBI Taxonomy" id="45954"/>
    <lineage>
        <taxon>Eukaryota</taxon>
        <taxon>Metazoa</taxon>
        <taxon>Spiralia</taxon>
        <taxon>Lophotrochozoa</taxon>
        <taxon>Mollusca</taxon>
        <taxon>Bivalvia</taxon>
        <taxon>Autobranchia</taxon>
        <taxon>Heteroconchia</taxon>
        <taxon>Euheterodonta</taxon>
        <taxon>Imparidentia</taxon>
        <taxon>Neoheterodontei</taxon>
        <taxon>Myida</taxon>
        <taxon>Dreissenoidea</taxon>
        <taxon>Dreissenidae</taxon>
        <taxon>Dreissena</taxon>
    </lineage>
</organism>
<feature type="compositionally biased region" description="Low complexity" evidence="2">
    <location>
        <begin position="1043"/>
        <end position="1052"/>
    </location>
</feature>
<name>A0A9D4LSH8_DREPO</name>
<keyword evidence="4" id="KW-1185">Reference proteome</keyword>
<feature type="region of interest" description="Disordered" evidence="2">
    <location>
        <begin position="986"/>
        <end position="1052"/>
    </location>
</feature>
<keyword evidence="1" id="KW-0175">Coiled coil</keyword>
<evidence type="ECO:0000313" key="3">
    <source>
        <dbReference type="EMBL" id="KAH3864125.1"/>
    </source>
</evidence>
<evidence type="ECO:0000313" key="4">
    <source>
        <dbReference type="Proteomes" id="UP000828390"/>
    </source>
</evidence>
<accession>A0A9D4LSH8</accession>
<reference evidence="3" key="2">
    <citation type="submission" date="2020-11" db="EMBL/GenBank/DDBJ databases">
        <authorList>
            <person name="McCartney M.A."/>
            <person name="Auch B."/>
            <person name="Kono T."/>
            <person name="Mallez S."/>
            <person name="Becker A."/>
            <person name="Gohl D.M."/>
            <person name="Silverstein K.A.T."/>
            <person name="Koren S."/>
            <person name="Bechman K.B."/>
            <person name="Herman A."/>
            <person name="Abrahante J.E."/>
            <person name="Garbe J."/>
        </authorList>
    </citation>
    <scope>NUCLEOTIDE SEQUENCE</scope>
    <source>
        <strain evidence="3">Duluth1</strain>
        <tissue evidence="3">Whole animal</tissue>
    </source>
</reference>
<feature type="region of interest" description="Disordered" evidence="2">
    <location>
        <begin position="1189"/>
        <end position="1223"/>
    </location>
</feature>
<sequence>MSLSTRFAQIVAPDSDNSDDEQIALEDKQLLARLLGKNSTQYSSTAGFSFGRGGTSIVYSTSDDDDQDEDLNEDWQKDFKLIIEKKKSAKEFVSDKGEAQKYDDSRSCLKCVSSQSSEYKTDEAESTHFGKPVSVELDESCEHDSDNLSDVDESEVTGPQDKIIVAICEISTESSETKQNETVCQTSGSLVKYETQSIDMKYESYNTQLSGYVQQDKDPECSLAIRGREPEYAVPSIKQSKQSNTIEMLKKKVQTLQNELKYQQSSSINIEKNVANNCVNIPCIEPCEETEKTQKTQWNKHDLGTPCPKTVKNKVSYSTQNILNTKICRKLTKQREEKKKKQYVIVPASSCPLDELLPIKKDTENKEIATVANERVAGIFNKAPTKASDQEGQQFYHQNVFPYASMQSPTFHGSLYPPHAGYGYQNIHQPVHYEQHCNPILPVIGSFQASSLSQYNSQVLETVSACRNVPSLLQTVPENKNWQYQAPCSNPINSADSYFKSPGTCIPQEQFDLILSAGKATSVYPQQYIWDSSVNDNVRPASPGFYQEHVNLNPSMDQSSEQSENGCEKLFELLIQQCSALIKTDEDRAKINTMLGELKKQGGDSLTGVGLKQRFDNLTGMGFTPTISDDGIAANDDLETAINNAPSPVPSPTRTLHEVFEGRTLLKGGVEPRHIPKTTVKKDGKHKPTDPRSFSAKTKDIKLKLPKFMETVWGKKIVEKVEQELSSKKGHGDKRSLVKTNLVNTNKDTTEVSKYATSSPACLEQSVTIVDKNLMDKKSVALEFCDIDSGGSFSKEERNAPSSLVDHDDTKTSINAISVLITNSVEKSVRNQNTRNPVLQNIINSFDGLGLDQTQFVERSTFFANTSFSKSSVGIVKPIQKKQNENSDKQQIDSSYDAVDGSKLDEVIVKKDDVDLEAAGIESLGNMRSKDADVKENVSEFEGLISVTDISDGELSDTSEYETPYSGKYATLELKTSKERALVSVTDSFDDPENQIPQRASKIQTASHPKSKVSSKPGKLKTRNRHWSNPYRDNMSKNYRPYRSSSSESSDSQWSWSERFSSCSSKSTFKDSILCRPSVSSSLHSNSRKERNTIPDERKHRSLSVNSNEYQQYNHQTTKPGDKESGTASKWVALKNSGAHARSDESEQNNIQRLSIRSICEGRVNDKHRLVEHRSISNRESFWKRSDAEIERQRRHSSNTQTSNVDNASRKRHNTSVDGSFNRSEKILKVDQVGKQHHDECVARHERSGCVNYKRSNISGDMVDARLKLDAKSKLNEKTCIVPAFQNSQSQHAPDTKYNSVGVVDLKIGKTFKRGENMNNIMVVIPGNADFKDNEHDKMKAKLHAKVSRVVAANCSDRKVQNSFELDRKFLEDYNKKLVESLKGEIALDERIHRAQGRMTAVENPCSNEVVGGD</sequence>
<feature type="coiled-coil region" evidence="1">
    <location>
        <begin position="239"/>
        <end position="266"/>
    </location>
</feature>
<dbReference type="OrthoDB" id="6155493at2759"/>
<feature type="region of interest" description="Disordered" evidence="2">
    <location>
        <begin position="674"/>
        <end position="694"/>
    </location>
</feature>
<feature type="compositionally biased region" description="Basic residues" evidence="2">
    <location>
        <begin position="1009"/>
        <end position="1026"/>
    </location>
</feature>
<feature type="compositionally biased region" description="Polar residues" evidence="2">
    <location>
        <begin position="995"/>
        <end position="1008"/>
    </location>
</feature>
<evidence type="ECO:0000256" key="1">
    <source>
        <dbReference type="SAM" id="Coils"/>
    </source>
</evidence>
<dbReference type="EMBL" id="JAIWYP010000002">
    <property type="protein sequence ID" value="KAH3864125.1"/>
    <property type="molecule type" value="Genomic_DNA"/>
</dbReference>
<comment type="caution">
    <text evidence="3">The sequence shown here is derived from an EMBL/GenBank/DDBJ whole genome shotgun (WGS) entry which is preliminary data.</text>
</comment>
<evidence type="ECO:0000256" key="2">
    <source>
        <dbReference type="SAM" id="MobiDB-lite"/>
    </source>
</evidence>
<dbReference type="Proteomes" id="UP000828390">
    <property type="component" value="Unassembled WGS sequence"/>
</dbReference>
<feature type="compositionally biased region" description="Basic and acidic residues" evidence="2">
    <location>
        <begin position="1087"/>
        <end position="1099"/>
    </location>
</feature>
<feature type="compositionally biased region" description="Polar residues" evidence="2">
    <location>
        <begin position="1198"/>
        <end position="1207"/>
    </location>
</feature>
<feature type="compositionally biased region" description="Polar residues" evidence="2">
    <location>
        <begin position="1103"/>
        <end position="1119"/>
    </location>
</feature>